<reference evidence="2" key="1">
    <citation type="journal article" date="2020" name="mSystems">
        <title>Genome- and Community-Level Interaction Insights into Carbon Utilization and Element Cycling Functions of Hydrothermarchaeota in Hydrothermal Sediment.</title>
        <authorList>
            <person name="Zhou Z."/>
            <person name="Liu Y."/>
            <person name="Xu W."/>
            <person name="Pan J."/>
            <person name="Luo Z.H."/>
            <person name="Li M."/>
        </authorList>
    </citation>
    <scope>NUCLEOTIDE SEQUENCE [LARGE SCALE GENOMIC DNA]</scope>
    <source>
        <strain evidence="2">SpSt-751</strain>
    </source>
</reference>
<organism evidence="2">
    <name type="scientific">Dictyoglomus turgidum</name>
    <dbReference type="NCBI Taxonomy" id="513050"/>
    <lineage>
        <taxon>Bacteria</taxon>
        <taxon>Pseudomonadati</taxon>
        <taxon>Dictyoglomota</taxon>
        <taxon>Dictyoglomia</taxon>
        <taxon>Dictyoglomales</taxon>
        <taxon>Dictyoglomaceae</taxon>
        <taxon>Dictyoglomus</taxon>
    </lineage>
</organism>
<evidence type="ECO:0000313" key="2">
    <source>
        <dbReference type="EMBL" id="HGB30945.1"/>
    </source>
</evidence>
<name>A0A7C3WM61_9BACT</name>
<proteinExistence type="predicted"/>
<dbReference type="Pfam" id="PF03796">
    <property type="entry name" value="DnaB_C"/>
    <property type="match status" value="1"/>
</dbReference>
<accession>A0A7C3WM61</accession>
<dbReference type="GO" id="GO:0006260">
    <property type="term" value="P:DNA replication"/>
    <property type="evidence" value="ECO:0007669"/>
    <property type="project" value="InterPro"/>
</dbReference>
<protein>
    <recommendedName>
        <fullName evidence="1">SF4 helicase domain-containing protein</fullName>
    </recommendedName>
</protein>
<dbReference type="PROSITE" id="PS51199">
    <property type="entry name" value="SF4_HELICASE"/>
    <property type="match status" value="1"/>
</dbReference>
<dbReference type="GO" id="GO:0003678">
    <property type="term" value="F:DNA helicase activity"/>
    <property type="evidence" value="ECO:0007669"/>
    <property type="project" value="InterPro"/>
</dbReference>
<dbReference type="Gene3D" id="3.40.50.300">
    <property type="entry name" value="P-loop containing nucleotide triphosphate hydrolases"/>
    <property type="match status" value="1"/>
</dbReference>
<dbReference type="InterPro" id="IPR007694">
    <property type="entry name" value="DNA_helicase_DnaB-like_C"/>
</dbReference>
<feature type="domain" description="SF4 helicase" evidence="1">
    <location>
        <begin position="153"/>
        <end position="362"/>
    </location>
</feature>
<gene>
    <name evidence="2" type="ORF">ENV35_03610</name>
</gene>
<dbReference type="GO" id="GO:0005524">
    <property type="term" value="F:ATP binding"/>
    <property type="evidence" value="ECO:0007669"/>
    <property type="project" value="InterPro"/>
</dbReference>
<dbReference type="EMBL" id="DTGA01000091">
    <property type="protein sequence ID" value="HGB30945.1"/>
    <property type="molecule type" value="Genomic_DNA"/>
</dbReference>
<dbReference type="AlphaFoldDB" id="A0A7C3WM61"/>
<evidence type="ECO:0000259" key="1">
    <source>
        <dbReference type="PROSITE" id="PS51199"/>
    </source>
</evidence>
<dbReference type="InterPro" id="IPR027417">
    <property type="entry name" value="P-loop_NTPase"/>
</dbReference>
<comment type="caution">
    <text evidence="2">The sequence shown here is derived from an EMBL/GenBank/DDBJ whole genome shotgun (WGS) entry which is preliminary data.</text>
</comment>
<dbReference type="GO" id="GO:0005829">
    <property type="term" value="C:cytosol"/>
    <property type="evidence" value="ECO:0007669"/>
    <property type="project" value="TreeGrafter"/>
</dbReference>
<dbReference type="SUPFAM" id="SSF52540">
    <property type="entry name" value="P-loop containing nucleoside triphosphate hydrolases"/>
    <property type="match status" value="1"/>
</dbReference>
<sequence>MDPEILLIKKILQTGDLKTPIRQGIIPEYFVDKEAATWYKWIIDWAKDHQGTVPKEDTLKYHFRQARFPDNGSDISMDEIIGMVKVKQTKAICVRVADKLYSVSQNSYELRDLMNLCDECNKDLANIGRMGGTNFTRISEEFNFVLEDYGNRKDGKAFGIPWPWPLVNEKTNGIENETLTIIYGRPKNMKTWVALHIGIAYYKISLGGRIIFYSCEMPREQIARRATAMIAGVDYSKFLKGSLSPEQEEILKYILTNSKRGSEVGFKKDFILIEPKEPSIMDLRANIDRFGPDLVIIDAVQYMATGGTEDKVDFKKQTRLSQELKECARIYKLPIIAAHQANRGKEREGMENLALSDSWGRDPDVIIEVQRIKDERLGTILALLFRGAREFDLTGIFTHAKPAHNFEFIEEIPSLASFEEYIKANKKRAKENEDMKKRVRNA</sequence>
<dbReference type="PANTHER" id="PTHR30153">
    <property type="entry name" value="REPLICATIVE DNA HELICASE DNAB"/>
    <property type="match status" value="1"/>
</dbReference>
<dbReference type="PANTHER" id="PTHR30153:SF2">
    <property type="entry name" value="REPLICATIVE DNA HELICASE"/>
    <property type="match status" value="1"/>
</dbReference>